<evidence type="ECO:0000256" key="7">
    <source>
        <dbReference type="ARBA" id="ARBA00013031"/>
    </source>
</evidence>
<dbReference type="PANTHER" id="PTHR43622">
    <property type="entry name" value="3-DEHYDROQUINATE SYNTHASE"/>
    <property type="match status" value="1"/>
</dbReference>
<dbReference type="HAMAP" id="MF_00110">
    <property type="entry name" value="DHQ_synthase"/>
    <property type="match status" value="1"/>
</dbReference>
<evidence type="ECO:0000256" key="12">
    <source>
        <dbReference type="ARBA" id="ARBA00022741"/>
    </source>
</evidence>
<comment type="similarity">
    <text evidence="6 18">Belongs to the sugar phosphate cyclases superfamily. Dehydroquinate synthase family.</text>
</comment>
<evidence type="ECO:0000256" key="6">
    <source>
        <dbReference type="ARBA" id="ARBA00005412"/>
    </source>
</evidence>
<organism evidence="21 22">
    <name type="scientific">Carnobacterium divergens DSM 20623</name>
    <dbReference type="NCBI Taxonomy" id="1449336"/>
    <lineage>
        <taxon>Bacteria</taxon>
        <taxon>Bacillati</taxon>
        <taxon>Bacillota</taxon>
        <taxon>Bacilli</taxon>
        <taxon>Lactobacillales</taxon>
        <taxon>Carnobacteriaceae</taxon>
        <taxon>Carnobacterium</taxon>
    </lineage>
</organism>
<feature type="binding site" evidence="18">
    <location>
        <position position="262"/>
    </location>
    <ligand>
        <name>Zn(2+)</name>
        <dbReference type="ChEBI" id="CHEBI:29105"/>
    </ligand>
</feature>
<dbReference type="PIRSF" id="PIRSF001455">
    <property type="entry name" value="DHQ_synth"/>
    <property type="match status" value="1"/>
</dbReference>
<comment type="caution">
    <text evidence="21">The sequence shown here is derived from an EMBL/GenBank/DDBJ whole genome shotgun (WGS) entry which is preliminary data.</text>
</comment>
<keyword evidence="15 18" id="KW-0057">Aromatic amino acid biosynthesis</keyword>
<sequence length="356" mass="38804">MEINVNLPDHRYTLTIEKGLLQDVGNWVKKKWQPQRIVVVTDETVEALYGETVITSLTKAGFKAHLAVVQPGETSKSLTVAEALYGAFLDAGLTRTDGVIALGGGVIGDLTGFVASTYLRGVHFMQIPTTLLAQVDSSIGGKTAVNLPQGKNLIGTFAQPDGVLIDPMTLNTLEPRRIREGIAEIVKMAAIADYELWTLLASLKDEAELVAHSVEVIAACCEIKRKVVEEDEFDTGNRLLLNFGHTIGHGIEQVAGYGICTHGEAVAIGMVQMNTITEKKGLTAVGTTQQLKDMLDKFHLPLSWEPWEPEKLLKAMNHDKKATGDTLRIIYLEEIGKASLKRISTNELSAYLIKGE</sequence>
<comment type="function">
    <text evidence="18">Catalyzes the conversion of 3-deoxy-D-arabino-heptulosonate 7-phosphate (DAHP) to dehydroquinate (DHQ).</text>
</comment>
<dbReference type="GO" id="GO:0009073">
    <property type="term" value="P:aromatic amino acid family biosynthetic process"/>
    <property type="evidence" value="ECO:0007669"/>
    <property type="project" value="UniProtKB-KW"/>
</dbReference>
<feature type="binding site" evidence="18">
    <location>
        <begin position="129"/>
        <end position="130"/>
    </location>
    <ligand>
        <name>NAD(+)</name>
        <dbReference type="ChEBI" id="CHEBI:57540"/>
    </ligand>
</feature>
<gene>
    <name evidence="18" type="primary">aroB</name>
    <name evidence="21" type="ORF">IV74_GL000937</name>
</gene>
<dbReference type="GO" id="GO:0046872">
    <property type="term" value="F:metal ion binding"/>
    <property type="evidence" value="ECO:0007669"/>
    <property type="project" value="UniProtKB-KW"/>
</dbReference>
<feature type="domain" description="3-dehydroquinate synthase C-terminal" evidence="20">
    <location>
        <begin position="181"/>
        <end position="322"/>
    </location>
</feature>
<comment type="cofactor">
    <cofactor evidence="2 18">
        <name>NAD(+)</name>
        <dbReference type="ChEBI" id="CHEBI:57540"/>
    </cofactor>
</comment>
<evidence type="ECO:0000256" key="15">
    <source>
        <dbReference type="ARBA" id="ARBA00023141"/>
    </source>
</evidence>
<evidence type="ECO:0000256" key="9">
    <source>
        <dbReference type="ARBA" id="ARBA00022490"/>
    </source>
</evidence>
<evidence type="ECO:0000313" key="22">
    <source>
        <dbReference type="Proteomes" id="UP000051658"/>
    </source>
</evidence>
<dbReference type="EC" id="4.2.3.4" evidence="7 18"/>
<keyword evidence="22" id="KW-1185">Reference proteome</keyword>
<evidence type="ECO:0000256" key="10">
    <source>
        <dbReference type="ARBA" id="ARBA00022605"/>
    </source>
</evidence>
<evidence type="ECO:0000256" key="8">
    <source>
        <dbReference type="ARBA" id="ARBA00017684"/>
    </source>
</evidence>
<evidence type="ECO:0000256" key="14">
    <source>
        <dbReference type="ARBA" id="ARBA00023027"/>
    </source>
</evidence>
<comment type="catalytic activity">
    <reaction evidence="1 18">
        <text>7-phospho-2-dehydro-3-deoxy-D-arabino-heptonate = 3-dehydroquinate + phosphate</text>
        <dbReference type="Rhea" id="RHEA:21968"/>
        <dbReference type="ChEBI" id="CHEBI:32364"/>
        <dbReference type="ChEBI" id="CHEBI:43474"/>
        <dbReference type="ChEBI" id="CHEBI:58394"/>
        <dbReference type="EC" id="4.2.3.4"/>
    </reaction>
</comment>
<keyword evidence="11 18" id="KW-0479">Metal-binding</keyword>
<feature type="binding site" evidence="18">
    <location>
        <position position="151"/>
    </location>
    <ligand>
        <name>NAD(+)</name>
        <dbReference type="ChEBI" id="CHEBI:57540"/>
    </ligand>
</feature>
<evidence type="ECO:0000256" key="2">
    <source>
        <dbReference type="ARBA" id="ARBA00001911"/>
    </source>
</evidence>
<feature type="binding site" evidence="18">
    <location>
        <begin position="105"/>
        <end position="109"/>
    </location>
    <ligand>
        <name>NAD(+)</name>
        <dbReference type="ChEBI" id="CHEBI:57540"/>
    </ligand>
</feature>
<feature type="binding site" evidence="18">
    <location>
        <position position="245"/>
    </location>
    <ligand>
        <name>Zn(2+)</name>
        <dbReference type="ChEBI" id="CHEBI:29105"/>
    </ligand>
</feature>
<protein>
    <recommendedName>
        <fullName evidence="8 18">3-dehydroquinate synthase</fullName>
        <shortName evidence="18">DHQS</shortName>
        <ecNumber evidence="7 18">4.2.3.4</ecNumber>
    </recommendedName>
</protein>
<dbReference type="UniPathway" id="UPA00053">
    <property type="reaction ID" value="UER00085"/>
</dbReference>
<evidence type="ECO:0000256" key="18">
    <source>
        <dbReference type="HAMAP-Rule" id="MF_00110"/>
    </source>
</evidence>
<feature type="binding site" evidence="18">
    <location>
        <position position="184"/>
    </location>
    <ligand>
        <name>Zn(2+)</name>
        <dbReference type="ChEBI" id="CHEBI:29105"/>
    </ligand>
</feature>
<dbReference type="Gene3D" id="1.20.1090.10">
    <property type="entry name" value="Dehydroquinate synthase-like - alpha domain"/>
    <property type="match status" value="1"/>
</dbReference>
<evidence type="ECO:0000256" key="4">
    <source>
        <dbReference type="ARBA" id="ARBA00004496"/>
    </source>
</evidence>
<evidence type="ECO:0000313" key="21">
    <source>
        <dbReference type="EMBL" id="KRN56689.1"/>
    </source>
</evidence>
<dbReference type="Proteomes" id="UP000051658">
    <property type="component" value="Unassembled WGS sequence"/>
</dbReference>
<evidence type="ECO:0000259" key="20">
    <source>
        <dbReference type="Pfam" id="PF24621"/>
    </source>
</evidence>
<dbReference type="InterPro" id="IPR016037">
    <property type="entry name" value="DHQ_synth_AroB"/>
</dbReference>
<name>A0A0R2HVK9_CARDV</name>
<feature type="binding site" evidence="18">
    <location>
        <position position="142"/>
    </location>
    <ligand>
        <name>NAD(+)</name>
        <dbReference type="ChEBI" id="CHEBI:57540"/>
    </ligand>
</feature>
<evidence type="ECO:0000259" key="19">
    <source>
        <dbReference type="Pfam" id="PF01761"/>
    </source>
</evidence>
<keyword evidence="9 18" id="KW-0963">Cytoplasm</keyword>
<dbReference type="RefSeq" id="WP_034572916.1">
    <property type="nucleotide sequence ID" value="NZ_JQBS01000024.1"/>
</dbReference>
<comment type="subcellular location">
    <subcellularLocation>
        <location evidence="4 18">Cytoplasm</location>
    </subcellularLocation>
</comment>
<feature type="binding site" evidence="18">
    <location>
        <begin position="169"/>
        <end position="172"/>
    </location>
    <ligand>
        <name>NAD(+)</name>
        <dbReference type="ChEBI" id="CHEBI:57540"/>
    </ligand>
</feature>
<reference evidence="21 22" key="1">
    <citation type="journal article" date="2015" name="Genome Announc.">
        <title>Expanding the biotechnology potential of lactobacilli through comparative genomics of 213 strains and associated genera.</title>
        <authorList>
            <person name="Sun Z."/>
            <person name="Harris H.M."/>
            <person name="McCann A."/>
            <person name="Guo C."/>
            <person name="Argimon S."/>
            <person name="Zhang W."/>
            <person name="Yang X."/>
            <person name="Jeffery I.B."/>
            <person name="Cooney J.C."/>
            <person name="Kagawa T.F."/>
            <person name="Liu W."/>
            <person name="Song Y."/>
            <person name="Salvetti E."/>
            <person name="Wrobel A."/>
            <person name="Rasinkangas P."/>
            <person name="Parkhill J."/>
            <person name="Rea M.C."/>
            <person name="O'Sullivan O."/>
            <person name="Ritari J."/>
            <person name="Douillard F.P."/>
            <person name="Paul Ross R."/>
            <person name="Yang R."/>
            <person name="Briner A.E."/>
            <person name="Felis G.E."/>
            <person name="de Vos W.M."/>
            <person name="Barrangou R."/>
            <person name="Klaenhammer T.R."/>
            <person name="Caufield P.W."/>
            <person name="Cui Y."/>
            <person name="Zhang H."/>
            <person name="O'Toole P.W."/>
        </authorList>
    </citation>
    <scope>NUCLEOTIDE SEQUENCE [LARGE SCALE GENOMIC DNA]</scope>
    <source>
        <strain evidence="21 22">DSM 20623</strain>
    </source>
</reference>
<dbReference type="PATRIC" id="fig|1449336.4.peg.958"/>
<dbReference type="Pfam" id="PF24621">
    <property type="entry name" value="DHQS_C"/>
    <property type="match status" value="1"/>
</dbReference>
<dbReference type="AlphaFoldDB" id="A0A0R2HVK9"/>
<dbReference type="InterPro" id="IPR030960">
    <property type="entry name" value="DHQS/DOIS_N"/>
</dbReference>
<keyword evidence="16 18" id="KW-0456">Lyase</keyword>
<dbReference type="Pfam" id="PF01761">
    <property type="entry name" value="DHQ_synthase"/>
    <property type="match status" value="1"/>
</dbReference>
<comment type="pathway">
    <text evidence="5 18">Metabolic intermediate biosynthesis; chorismate biosynthesis; chorismate from D-erythrose 4-phosphate and phosphoenolpyruvate: step 2/7.</text>
</comment>
<keyword evidence="14 18" id="KW-0520">NAD</keyword>
<keyword evidence="12 18" id="KW-0547">Nucleotide-binding</keyword>
<dbReference type="GO" id="GO:0000166">
    <property type="term" value="F:nucleotide binding"/>
    <property type="evidence" value="ECO:0007669"/>
    <property type="project" value="UniProtKB-KW"/>
</dbReference>
<comment type="cofactor">
    <cofactor evidence="18">
        <name>Co(2+)</name>
        <dbReference type="ChEBI" id="CHEBI:48828"/>
    </cofactor>
    <cofactor evidence="18">
        <name>Zn(2+)</name>
        <dbReference type="ChEBI" id="CHEBI:29105"/>
    </cofactor>
    <text evidence="18">Binds 1 divalent metal cation per subunit. Can use either Co(2+) or Zn(2+).</text>
</comment>
<evidence type="ECO:0000256" key="1">
    <source>
        <dbReference type="ARBA" id="ARBA00001393"/>
    </source>
</evidence>
<dbReference type="FunFam" id="3.40.50.1970:FF:000007">
    <property type="entry name" value="Pentafunctional AROM polypeptide"/>
    <property type="match status" value="1"/>
</dbReference>
<keyword evidence="10 18" id="KW-0028">Amino-acid biosynthesis</keyword>
<dbReference type="InterPro" id="IPR030963">
    <property type="entry name" value="DHQ_synth_fam"/>
</dbReference>
<keyword evidence="13 18" id="KW-0862">Zinc</keyword>
<dbReference type="NCBIfam" id="TIGR01357">
    <property type="entry name" value="aroB"/>
    <property type="match status" value="1"/>
</dbReference>
<accession>A0A0R2HVK9</accession>
<dbReference type="Gene3D" id="3.40.50.1970">
    <property type="match status" value="1"/>
</dbReference>
<evidence type="ECO:0000256" key="3">
    <source>
        <dbReference type="ARBA" id="ARBA00001947"/>
    </source>
</evidence>
<evidence type="ECO:0000256" key="17">
    <source>
        <dbReference type="ARBA" id="ARBA00023285"/>
    </source>
</evidence>
<dbReference type="GO" id="GO:0008652">
    <property type="term" value="P:amino acid biosynthetic process"/>
    <property type="evidence" value="ECO:0007669"/>
    <property type="project" value="UniProtKB-KW"/>
</dbReference>
<dbReference type="eggNOG" id="COG0337">
    <property type="taxonomic scope" value="Bacteria"/>
</dbReference>
<dbReference type="InterPro" id="IPR056179">
    <property type="entry name" value="DHQS_C"/>
</dbReference>
<feature type="domain" description="3-dehydroquinate synthase N-terminal" evidence="19">
    <location>
        <begin position="68"/>
        <end position="179"/>
    </location>
</feature>
<dbReference type="GO" id="GO:0005737">
    <property type="term" value="C:cytoplasm"/>
    <property type="evidence" value="ECO:0007669"/>
    <property type="project" value="UniProtKB-SubCell"/>
</dbReference>
<dbReference type="SUPFAM" id="SSF56796">
    <property type="entry name" value="Dehydroquinate synthase-like"/>
    <property type="match status" value="1"/>
</dbReference>
<dbReference type="CDD" id="cd08195">
    <property type="entry name" value="DHQS"/>
    <property type="match status" value="1"/>
</dbReference>
<evidence type="ECO:0000256" key="13">
    <source>
        <dbReference type="ARBA" id="ARBA00022833"/>
    </source>
</evidence>
<proteinExistence type="inferred from homology"/>
<evidence type="ECO:0000256" key="16">
    <source>
        <dbReference type="ARBA" id="ARBA00023239"/>
    </source>
</evidence>
<evidence type="ECO:0000256" key="5">
    <source>
        <dbReference type="ARBA" id="ARBA00004661"/>
    </source>
</evidence>
<comment type="cofactor">
    <cofactor evidence="3">
        <name>Zn(2+)</name>
        <dbReference type="ChEBI" id="CHEBI:29105"/>
    </cofactor>
</comment>
<dbReference type="EMBL" id="JQBS01000024">
    <property type="protein sequence ID" value="KRN56689.1"/>
    <property type="molecule type" value="Genomic_DNA"/>
</dbReference>
<dbReference type="GO" id="GO:0009423">
    <property type="term" value="P:chorismate biosynthetic process"/>
    <property type="evidence" value="ECO:0007669"/>
    <property type="project" value="UniProtKB-UniRule"/>
</dbReference>
<evidence type="ECO:0000256" key="11">
    <source>
        <dbReference type="ARBA" id="ARBA00022723"/>
    </source>
</evidence>
<dbReference type="GO" id="GO:0003856">
    <property type="term" value="F:3-dehydroquinate synthase activity"/>
    <property type="evidence" value="ECO:0007669"/>
    <property type="project" value="UniProtKB-UniRule"/>
</dbReference>
<dbReference type="GeneID" id="89590012"/>
<keyword evidence="17 18" id="KW-0170">Cobalt</keyword>
<comment type="caution">
    <text evidence="18">Lacks conserved residue(s) required for the propagation of feature annotation.</text>
</comment>
<dbReference type="PANTHER" id="PTHR43622:SF7">
    <property type="entry name" value="3-DEHYDROQUINATE SYNTHASE, CHLOROPLASTIC"/>
    <property type="match status" value="1"/>
</dbReference>
<dbReference type="InterPro" id="IPR050071">
    <property type="entry name" value="Dehydroquinate_synthase"/>
</dbReference>